<gene>
    <name evidence="3" type="ORF">GXP70_04795</name>
</gene>
<feature type="domain" description="Calcineurin-like phosphoesterase" evidence="1">
    <location>
        <begin position="5"/>
        <end position="239"/>
    </location>
</feature>
<feature type="domain" description="STAND NTPase 4 small alpha/beta" evidence="2">
    <location>
        <begin position="637"/>
        <end position="693"/>
    </location>
</feature>
<keyword evidence="4" id="KW-1185">Reference proteome</keyword>
<accession>A0A6C0FVB8</accession>
<sequence>MKIGILQLSDIHMAIEENSVLTKHEKIHSAIQEYIFEIDHLFLMVTGDSAYSGQYEEYIKTIEMLEGISSNISRVKKIGISFIIIPGNHDCDFKAGKPPIRDMVINNIQNGKVSSFDEYIIDELLAPQEQYINYLQYFEPTENKIYDNKLFKSYLFNLGSFNIIFNCFNSSWISMLKEKPGSLYFPIEKFKEYLSLSKGDLVISTIHHPLNWYFPENSRVIGETLEACSDFILTGHEHVSTASKVEDFSGNITQYIEGGVLQESNTPVVSQFNLLIFNLASKHQKFVRYSWNESYYSNVFETDWVAYQRFVSLNKSVFVLSNEFNSYLNDPGITIRHPRKPIVSLEDIYLYPDARLVEINEKAGKVDQIVNLQKVTSSSEDIKLFIFGSERSGKTAFCKTIYRHYHNNGLVPVYINALEIKSNTLSDFNKVVYKNYIYQYSDSTLERYKQLEHFKKIIIIDDLEKSKLNSKSVSELISNIMVMYPNLILTGNEMMKYSDLIEDEKDEEDFLDKFEKFEILQFGHLKRSQLVNKWNSLGQVINISEAELMEKHDKMIADINIVIGNNFVPSFPFFLLILLQTAESGMPHNNKDSAYGYYYELLITQSFININMQHKEIDAYYTYISELAYYFFDKDIYEFSYFEFEQFNGGICQKYDLTNDFERTLKRLINSSIIESRNNSYSFKYSYIYYYFVAKYFSVKITEEKIRDKIAEMCSNVHIEEYANILMFLTHLSKDPFILYEIHKQAQKIFDECSPTTLENDIVALNNLAIELPKIVYHNIEVKKHREEQLIAKDEMERGHQQVAVTKREQDASRNSAMDVAAKLNVAFKTIEILGQILRNYYGSIEATEKYFLAEESYMVGLRTLNSFLSVISDNVNNIANKIQKFIEQQEGDHNKAEIQKKAGKLLFNLCCAISYHTIIKVSESIGSKDLYSTYQKITEQHNSVAVRLIEISIKLDQSRSLPYNDIKALKEYTSDNVLATSLLKVLVINHLYMFDTDRIEKQKICSLLDIPMSKQLAIDLVSTQKKDR</sequence>
<dbReference type="Proteomes" id="UP000476064">
    <property type="component" value="Chromosome"/>
</dbReference>
<dbReference type="Gene3D" id="3.60.21.10">
    <property type="match status" value="1"/>
</dbReference>
<dbReference type="Pfam" id="PF00149">
    <property type="entry name" value="Metallophos"/>
    <property type="match status" value="1"/>
</dbReference>
<dbReference type="InterPro" id="IPR004843">
    <property type="entry name" value="Calcineurin-like_PHP"/>
</dbReference>
<dbReference type="SUPFAM" id="SSF52540">
    <property type="entry name" value="P-loop containing nucleoside triphosphate hydrolases"/>
    <property type="match status" value="1"/>
</dbReference>
<dbReference type="InterPro" id="IPR029052">
    <property type="entry name" value="Metallo-depent_PP-like"/>
</dbReference>
<dbReference type="EMBL" id="CP048209">
    <property type="protein sequence ID" value="QHT59353.1"/>
    <property type="molecule type" value="Genomic_DNA"/>
</dbReference>
<dbReference type="Pfam" id="PF24406">
    <property type="entry name" value="nSTAND_NTPase4"/>
    <property type="match status" value="1"/>
</dbReference>
<dbReference type="GO" id="GO:0016787">
    <property type="term" value="F:hydrolase activity"/>
    <property type="evidence" value="ECO:0007669"/>
    <property type="project" value="InterPro"/>
</dbReference>
<dbReference type="RefSeq" id="WP_162355419.1">
    <property type="nucleotide sequence ID" value="NZ_CP048209.1"/>
</dbReference>
<evidence type="ECO:0000259" key="1">
    <source>
        <dbReference type="Pfam" id="PF00149"/>
    </source>
</evidence>
<proteinExistence type="predicted"/>
<dbReference type="Gene3D" id="3.40.50.300">
    <property type="entry name" value="P-loop containing nucleotide triphosphate hydrolases"/>
    <property type="match status" value="1"/>
</dbReference>
<reference evidence="3 4" key="1">
    <citation type="submission" date="2020-01" db="EMBL/GenBank/DDBJ databases">
        <title>Paenibacillus sp. nov., isolated from tomato rhizosphere.</title>
        <authorList>
            <person name="Weon H.-Y."/>
            <person name="Lee S.A."/>
        </authorList>
    </citation>
    <scope>NUCLEOTIDE SEQUENCE [LARGE SCALE GENOMIC DNA]</scope>
    <source>
        <strain evidence="3 4">12200R-189</strain>
    </source>
</reference>
<evidence type="ECO:0000313" key="4">
    <source>
        <dbReference type="Proteomes" id="UP000476064"/>
    </source>
</evidence>
<protein>
    <submittedName>
        <fullName evidence="3">Metallophosphoesterase</fullName>
    </submittedName>
</protein>
<dbReference type="AlphaFoldDB" id="A0A6C0FVB8"/>
<dbReference type="KEGG" id="plyc:GXP70_04795"/>
<dbReference type="SUPFAM" id="SSF56300">
    <property type="entry name" value="Metallo-dependent phosphatases"/>
    <property type="match status" value="1"/>
</dbReference>
<dbReference type="InterPro" id="IPR057123">
    <property type="entry name" value="STAND_NTPase4_dom"/>
</dbReference>
<dbReference type="InterPro" id="IPR027417">
    <property type="entry name" value="P-loop_NTPase"/>
</dbReference>
<name>A0A6C0FVB8_9BACL</name>
<organism evidence="3 4">
    <name type="scientific">Paenibacillus lycopersici</name>
    <dbReference type="NCBI Taxonomy" id="2704462"/>
    <lineage>
        <taxon>Bacteria</taxon>
        <taxon>Bacillati</taxon>
        <taxon>Bacillota</taxon>
        <taxon>Bacilli</taxon>
        <taxon>Bacillales</taxon>
        <taxon>Paenibacillaceae</taxon>
        <taxon>Paenibacillus</taxon>
    </lineage>
</organism>
<evidence type="ECO:0000313" key="3">
    <source>
        <dbReference type="EMBL" id="QHT59353.1"/>
    </source>
</evidence>
<evidence type="ECO:0000259" key="2">
    <source>
        <dbReference type="Pfam" id="PF24406"/>
    </source>
</evidence>